<keyword evidence="1" id="KW-1133">Transmembrane helix</keyword>
<dbReference type="Proteomes" id="UP001244563">
    <property type="component" value="Unassembled WGS sequence"/>
</dbReference>
<dbReference type="EMBL" id="JAUSSW010000007">
    <property type="protein sequence ID" value="MDQ0103123.1"/>
    <property type="molecule type" value="Genomic_DNA"/>
</dbReference>
<evidence type="ECO:0000256" key="1">
    <source>
        <dbReference type="SAM" id="Phobius"/>
    </source>
</evidence>
<name>A0ABT9TQG3_PAENI</name>
<comment type="caution">
    <text evidence="2">The sequence shown here is derived from an EMBL/GenBank/DDBJ whole genome shotgun (WGS) entry which is preliminary data.</text>
</comment>
<sequence length="82" mass="8749">MYSEGGLGVLQATIWLGLGTILLTFPYLIASIVYAGLWATKLRGRGYRPYTATSWILVVGPVVVALPVVVLVALITADPSML</sequence>
<dbReference type="RefSeq" id="WP_231949162.1">
    <property type="nucleotide sequence ID" value="NZ_BDDW01000011.1"/>
</dbReference>
<keyword evidence="1" id="KW-0472">Membrane</keyword>
<keyword evidence="3" id="KW-1185">Reference proteome</keyword>
<protein>
    <submittedName>
        <fullName evidence="2">Uncharacterized protein</fullName>
    </submittedName>
</protein>
<keyword evidence="1" id="KW-0812">Transmembrane</keyword>
<reference evidence="2 3" key="1">
    <citation type="submission" date="2023-07" db="EMBL/GenBank/DDBJ databases">
        <title>Sorghum-associated microbial communities from plants grown in Nebraska, USA.</title>
        <authorList>
            <person name="Schachtman D."/>
        </authorList>
    </citation>
    <scope>NUCLEOTIDE SEQUENCE [LARGE SCALE GENOMIC DNA]</scope>
    <source>
        <strain evidence="2 3">CC523</strain>
    </source>
</reference>
<feature type="transmembrane region" description="Helical" evidence="1">
    <location>
        <begin position="12"/>
        <end position="40"/>
    </location>
</feature>
<evidence type="ECO:0000313" key="3">
    <source>
        <dbReference type="Proteomes" id="UP001244563"/>
    </source>
</evidence>
<evidence type="ECO:0000313" key="2">
    <source>
        <dbReference type="EMBL" id="MDQ0103123.1"/>
    </source>
</evidence>
<gene>
    <name evidence="2" type="ORF">J2T10_002780</name>
</gene>
<organism evidence="2 3">
    <name type="scientific">Paenarthrobacter nicotinovorans</name>
    <name type="common">Arthrobacter nicotinovorans</name>
    <dbReference type="NCBI Taxonomy" id="29320"/>
    <lineage>
        <taxon>Bacteria</taxon>
        <taxon>Bacillati</taxon>
        <taxon>Actinomycetota</taxon>
        <taxon>Actinomycetes</taxon>
        <taxon>Micrococcales</taxon>
        <taxon>Micrococcaceae</taxon>
        <taxon>Paenarthrobacter</taxon>
    </lineage>
</organism>
<feature type="transmembrane region" description="Helical" evidence="1">
    <location>
        <begin position="52"/>
        <end position="77"/>
    </location>
</feature>
<accession>A0ABT9TQG3</accession>
<proteinExistence type="predicted"/>